<reference evidence="3" key="1">
    <citation type="journal article" date="2023" name="Mol. Phylogenet. Evol.">
        <title>Genome-scale phylogeny and comparative genomics of the fungal order Sordariales.</title>
        <authorList>
            <person name="Hensen N."/>
            <person name="Bonometti L."/>
            <person name="Westerberg I."/>
            <person name="Brannstrom I.O."/>
            <person name="Guillou S."/>
            <person name="Cros-Aarteil S."/>
            <person name="Calhoun S."/>
            <person name="Haridas S."/>
            <person name="Kuo A."/>
            <person name="Mondo S."/>
            <person name="Pangilinan J."/>
            <person name="Riley R."/>
            <person name="LaButti K."/>
            <person name="Andreopoulos B."/>
            <person name="Lipzen A."/>
            <person name="Chen C."/>
            <person name="Yan M."/>
            <person name="Daum C."/>
            <person name="Ng V."/>
            <person name="Clum A."/>
            <person name="Steindorff A."/>
            <person name="Ohm R.A."/>
            <person name="Martin F."/>
            <person name="Silar P."/>
            <person name="Natvig D.O."/>
            <person name="Lalanne C."/>
            <person name="Gautier V."/>
            <person name="Ament-Velasquez S.L."/>
            <person name="Kruys A."/>
            <person name="Hutchinson M.I."/>
            <person name="Powell A.J."/>
            <person name="Barry K."/>
            <person name="Miller A.N."/>
            <person name="Grigoriev I.V."/>
            <person name="Debuchy R."/>
            <person name="Gladieux P."/>
            <person name="Hiltunen Thoren M."/>
            <person name="Johannesson H."/>
        </authorList>
    </citation>
    <scope>NUCLEOTIDE SEQUENCE</scope>
    <source>
        <strain evidence="3">CBS 118394</strain>
    </source>
</reference>
<feature type="region of interest" description="Disordered" evidence="1">
    <location>
        <begin position="427"/>
        <end position="466"/>
    </location>
</feature>
<organism evidence="3 4">
    <name type="scientific">Apodospora peruviana</name>
    <dbReference type="NCBI Taxonomy" id="516989"/>
    <lineage>
        <taxon>Eukaryota</taxon>
        <taxon>Fungi</taxon>
        <taxon>Dikarya</taxon>
        <taxon>Ascomycota</taxon>
        <taxon>Pezizomycotina</taxon>
        <taxon>Sordariomycetes</taxon>
        <taxon>Sordariomycetidae</taxon>
        <taxon>Sordariales</taxon>
        <taxon>Lasiosphaeriaceae</taxon>
        <taxon>Apodospora</taxon>
    </lineage>
</organism>
<keyword evidence="4" id="KW-1185">Reference proteome</keyword>
<proteinExistence type="predicted"/>
<gene>
    <name evidence="3" type="ORF">B0H66DRAFT_232204</name>
</gene>
<feature type="compositionally biased region" description="Polar residues" evidence="1">
    <location>
        <begin position="905"/>
        <end position="916"/>
    </location>
</feature>
<feature type="region of interest" description="Disordered" evidence="1">
    <location>
        <begin position="821"/>
        <end position="882"/>
    </location>
</feature>
<feature type="compositionally biased region" description="Basic and acidic residues" evidence="1">
    <location>
        <begin position="46"/>
        <end position="56"/>
    </location>
</feature>
<keyword evidence="2" id="KW-0812">Transmembrane</keyword>
<protein>
    <submittedName>
        <fullName evidence="3">Uncharacterized protein</fullName>
    </submittedName>
</protein>
<keyword evidence="2" id="KW-1133">Transmembrane helix</keyword>
<feature type="compositionally biased region" description="Low complexity" evidence="1">
    <location>
        <begin position="454"/>
        <end position="465"/>
    </location>
</feature>
<comment type="caution">
    <text evidence="3">The sequence shown here is derived from an EMBL/GenBank/DDBJ whole genome shotgun (WGS) entry which is preliminary data.</text>
</comment>
<feature type="compositionally biased region" description="Basic and acidic residues" evidence="1">
    <location>
        <begin position="829"/>
        <end position="839"/>
    </location>
</feature>
<feature type="compositionally biased region" description="Low complexity" evidence="1">
    <location>
        <begin position="752"/>
        <end position="785"/>
    </location>
</feature>
<evidence type="ECO:0000313" key="4">
    <source>
        <dbReference type="Proteomes" id="UP001283341"/>
    </source>
</evidence>
<feature type="region of interest" description="Disordered" evidence="1">
    <location>
        <begin position="737"/>
        <end position="789"/>
    </location>
</feature>
<feature type="compositionally biased region" description="Polar residues" evidence="1">
    <location>
        <begin position="367"/>
        <end position="381"/>
    </location>
</feature>
<feature type="region of interest" description="Disordered" evidence="1">
    <location>
        <begin position="182"/>
        <end position="242"/>
    </location>
</feature>
<feature type="compositionally biased region" description="Low complexity" evidence="1">
    <location>
        <begin position="840"/>
        <end position="869"/>
    </location>
</feature>
<feature type="region of interest" description="Disordered" evidence="1">
    <location>
        <begin position="660"/>
        <end position="716"/>
    </location>
</feature>
<evidence type="ECO:0000256" key="1">
    <source>
        <dbReference type="SAM" id="MobiDB-lite"/>
    </source>
</evidence>
<dbReference type="Proteomes" id="UP001283341">
    <property type="component" value="Unassembled WGS sequence"/>
</dbReference>
<feature type="transmembrane region" description="Helical" evidence="2">
    <location>
        <begin position="998"/>
        <end position="1019"/>
    </location>
</feature>
<feature type="compositionally biased region" description="Basic residues" evidence="1">
    <location>
        <begin position="1"/>
        <end position="10"/>
    </location>
</feature>
<feature type="region of interest" description="Disordered" evidence="1">
    <location>
        <begin position="339"/>
        <end position="381"/>
    </location>
</feature>
<feature type="compositionally biased region" description="Basic and acidic residues" evidence="1">
    <location>
        <begin position="186"/>
        <end position="204"/>
    </location>
</feature>
<evidence type="ECO:0000256" key="2">
    <source>
        <dbReference type="SAM" id="Phobius"/>
    </source>
</evidence>
<feature type="region of interest" description="Disordered" evidence="1">
    <location>
        <begin position="901"/>
        <end position="942"/>
    </location>
</feature>
<dbReference type="EMBL" id="JAUEDM010000004">
    <property type="protein sequence ID" value="KAK3318297.1"/>
    <property type="molecule type" value="Genomic_DNA"/>
</dbReference>
<feature type="region of interest" description="Disordered" evidence="1">
    <location>
        <begin position="112"/>
        <end position="137"/>
    </location>
</feature>
<name>A0AAE0I506_9PEZI</name>
<dbReference type="AlphaFoldDB" id="A0AAE0I506"/>
<feature type="compositionally biased region" description="Basic and acidic residues" evidence="1">
    <location>
        <begin position="28"/>
        <end position="37"/>
    </location>
</feature>
<feature type="compositionally biased region" description="Polar residues" evidence="1">
    <location>
        <begin position="229"/>
        <end position="242"/>
    </location>
</feature>
<keyword evidence="2" id="KW-0472">Membrane</keyword>
<sequence length="1042" mass="113084">MSYPSHRGHWTPRSSSSAVLSGGDDDTNDHGEKDTASPRKTKKDIRHFAPEDKTKEAYPPVDRNTALANSVTAFFSRLRPSKRPERGFTTRTRRHASIWEEEEEHDGKVFTTRHSQGTTTTKRRLSTGGQSEIDDPDTIPASLWNTAISIPQRCHSINNKTTTKIPISTTRFARQNKTLLRVVSPGRERLPPDADADAGPRLDGAEICPPRKPVPTKAAAEPPQHIPARSTSSNRSSDQTTTREIFLAKQEARRQRRTLKDSGDFLGVTGVNPWTGEMDVITPTTSSGEEAVSPPNSYLTGLAQQARDARDAYEQAKNAVGSKDQDKMDKKERHREAIRLAQRRTVKWNRREGQGQWSSVAEPKLSPIQQSRKNSLTGTQSTDLTTIRRTLADSFLGMAAALPAVATTAISEAMQCRQDNETMTTETRIIQSQNQPQQPLEQHLWDIRDPPPSTGSSATSISSLSRAKTVRLLTPPRISSQGTSCSDATDSPPPPLGLMKKLGKVSYMSLRRPALSGCRTAPPACTLPRIPSGRILELDLEKLNPADRWASTLMQDLDGLERSIEANSQEMRAWAGSVRQDLGGLGKAVLQSAFIPTTTTTGSVPTRQHQHDGCEGEMDEMLDDALLTAALTWWPSPPSEEAMPSSSCLERLAFPPRMQRNVWRSPPDGRCLQTATATRSGREVEKPDEPTRPSPPDSDTTSAHQQTPTTRWSERRFQNVWSMSSNCLQKDMRKTMKTNDKDQPLGGSNILSPTSTSTCPPSPPSSNSKATVATTATTKRSSKSSQGAESELLPLLNQAIAQGAARQAFAQHVLLPQTTSLSSGTAAISDRRKDDDSRLGHGTKAGTGAAAHRQIDGAARAAAKTATEGKAGHHHGKPDLAGTLASRGLLTARRLGLLKEGGGVTSTQPAIDNTNDVGKAAQRGKDDEPPPPESPSPPLISDQTLMGRDEMVLVRLRLGAVWVRRLVCAYWRLVSPAFDAGSPLRKRFGEGRATGQDYGIGLMAVVFLVLAGSAGVWAIRTVVGMVRLVSAVVKGVKVLAGF</sequence>
<accession>A0AAE0I506</accession>
<evidence type="ECO:0000313" key="3">
    <source>
        <dbReference type="EMBL" id="KAK3318297.1"/>
    </source>
</evidence>
<feature type="compositionally biased region" description="Low complexity" evidence="1">
    <location>
        <begin position="431"/>
        <end position="442"/>
    </location>
</feature>
<feature type="region of interest" description="Disordered" evidence="1">
    <location>
        <begin position="1"/>
        <end position="60"/>
    </location>
</feature>
<reference evidence="3" key="2">
    <citation type="submission" date="2023-06" db="EMBL/GenBank/DDBJ databases">
        <authorList>
            <consortium name="Lawrence Berkeley National Laboratory"/>
            <person name="Haridas S."/>
            <person name="Hensen N."/>
            <person name="Bonometti L."/>
            <person name="Westerberg I."/>
            <person name="Brannstrom I.O."/>
            <person name="Guillou S."/>
            <person name="Cros-Aarteil S."/>
            <person name="Calhoun S."/>
            <person name="Kuo A."/>
            <person name="Mondo S."/>
            <person name="Pangilinan J."/>
            <person name="Riley R."/>
            <person name="Labutti K."/>
            <person name="Andreopoulos B."/>
            <person name="Lipzen A."/>
            <person name="Chen C."/>
            <person name="Yanf M."/>
            <person name="Daum C."/>
            <person name="Ng V."/>
            <person name="Clum A."/>
            <person name="Steindorff A."/>
            <person name="Ohm R."/>
            <person name="Martin F."/>
            <person name="Silar P."/>
            <person name="Natvig D."/>
            <person name="Lalanne C."/>
            <person name="Gautier V."/>
            <person name="Ament-Velasquez S.L."/>
            <person name="Kruys A."/>
            <person name="Hutchinson M.I."/>
            <person name="Powell A.J."/>
            <person name="Barry K."/>
            <person name="Miller A.N."/>
            <person name="Grigoriev I.V."/>
            <person name="Debuchy R."/>
            <person name="Gladieux P."/>
            <person name="Thoren M.H."/>
            <person name="Johannesson H."/>
        </authorList>
    </citation>
    <scope>NUCLEOTIDE SEQUENCE</scope>
    <source>
        <strain evidence="3">CBS 118394</strain>
    </source>
</reference>
<feature type="compositionally biased region" description="Basic and acidic residues" evidence="1">
    <location>
        <begin position="680"/>
        <end position="691"/>
    </location>
</feature>